<accession>A0AAV0BTV3</accession>
<dbReference type="Proteomes" id="UP001153365">
    <property type="component" value="Unassembled WGS sequence"/>
</dbReference>
<dbReference type="AlphaFoldDB" id="A0AAV0BTV3"/>
<keyword evidence="8" id="KW-1185">Reference proteome</keyword>
<evidence type="ECO:0000256" key="1">
    <source>
        <dbReference type="ARBA" id="ARBA00022723"/>
    </source>
</evidence>
<dbReference type="InterPro" id="IPR013083">
    <property type="entry name" value="Znf_RING/FYVE/PHD"/>
</dbReference>
<protein>
    <recommendedName>
        <fullName evidence="6">RING-type domain-containing protein</fullName>
    </recommendedName>
</protein>
<dbReference type="GO" id="GO:0008270">
    <property type="term" value="F:zinc ion binding"/>
    <property type="evidence" value="ECO:0007669"/>
    <property type="project" value="UniProtKB-KW"/>
</dbReference>
<evidence type="ECO:0000259" key="6">
    <source>
        <dbReference type="PROSITE" id="PS50089"/>
    </source>
</evidence>
<keyword evidence="1" id="KW-0479">Metal-binding</keyword>
<dbReference type="SUPFAM" id="SSF57850">
    <property type="entry name" value="RING/U-box"/>
    <property type="match status" value="1"/>
</dbReference>
<keyword evidence="2 4" id="KW-0863">Zinc-finger</keyword>
<dbReference type="InterPro" id="IPR001841">
    <property type="entry name" value="Znf_RING"/>
</dbReference>
<evidence type="ECO:0000256" key="3">
    <source>
        <dbReference type="ARBA" id="ARBA00022833"/>
    </source>
</evidence>
<gene>
    <name evidence="7" type="ORF">PPACK8108_LOCUS26017</name>
</gene>
<evidence type="ECO:0000256" key="2">
    <source>
        <dbReference type="ARBA" id="ARBA00022771"/>
    </source>
</evidence>
<dbReference type="PROSITE" id="PS00518">
    <property type="entry name" value="ZF_RING_1"/>
    <property type="match status" value="1"/>
</dbReference>
<name>A0AAV0BTV3_PHAPC</name>
<dbReference type="InterPro" id="IPR017907">
    <property type="entry name" value="Znf_RING_CS"/>
</dbReference>
<feature type="domain" description="RING-type" evidence="6">
    <location>
        <begin position="454"/>
        <end position="504"/>
    </location>
</feature>
<keyword evidence="3" id="KW-0862">Zinc</keyword>
<evidence type="ECO:0000256" key="5">
    <source>
        <dbReference type="SAM" id="Coils"/>
    </source>
</evidence>
<dbReference type="Pfam" id="PF13445">
    <property type="entry name" value="zf-RING_UBOX"/>
    <property type="match status" value="1"/>
</dbReference>
<dbReference type="InterPro" id="IPR027370">
    <property type="entry name" value="Znf-RING_euk"/>
</dbReference>
<feature type="coiled-coil region" evidence="5">
    <location>
        <begin position="373"/>
        <end position="428"/>
    </location>
</feature>
<evidence type="ECO:0000313" key="7">
    <source>
        <dbReference type="EMBL" id="CAH7690612.1"/>
    </source>
</evidence>
<comment type="caution">
    <text evidence="7">The sequence shown here is derived from an EMBL/GenBank/DDBJ whole genome shotgun (WGS) entry which is preliminary data.</text>
</comment>
<sequence>MSFISIDECFSSPQQLHIRSERLRVKVKSQSRSLTVGELKKAIVRKGYPSLSDASRITLIVPLGTGILLRDEMTASDLPPDSSILALVSSTSRETVHLHANGDLNLPHILFVYYPDGFRSHVKLPHSVVIPEAGNWMSWRTSWSSTMSDLVQQFIQLGFNPALVKREFMRLEQRRLPEPLSTLPPDSVGQLAPSLLFRLWDAAGLNRLISSQKQAAMNEQTAPSEFEVFSACSSFSAESDETVGTLKDDTFYPSTSPNNVTVSDSYAARHPIPSVVMASPSDCQSVGQGSFHPSYCAPEPTVQGSDCSSESGHSETYSNMDWSYVQANHRSVIMSTSNKISQVIKKVGDLTKERDRASAKTQQSGGSDTNEMVRILKEQALKFEEERHRLTSELVKLTSSNQALKREVEAEVQTVKELFETVDRLRDENTVNETQDAIKTLREIQENLSNVVTCSVCCEQFGSLSENMVRRPIHLSCGHIFCASCLHSDWTNRASMGIVPEARCFNRCDNFDVNRLSEIYLLDDVKDVLERLPAL</sequence>
<organism evidence="7 8">
    <name type="scientific">Phakopsora pachyrhizi</name>
    <name type="common">Asian soybean rust disease fungus</name>
    <dbReference type="NCBI Taxonomy" id="170000"/>
    <lineage>
        <taxon>Eukaryota</taxon>
        <taxon>Fungi</taxon>
        <taxon>Dikarya</taxon>
        <taxon>Basidiomycota</taxon>
        <taxon>Pucciniomycotina</taxon>
        <taxon>Pucciniomycetes</taxon>
        <taxon>Pucciniales</taxon>
        <taxon>Phakopsoraceae</taxon>
        <taxon>Phakopsora</taxon>
    </lineage>
</organism>
<keyword evidence="5" id="KW-0175">Coiled coil</keyword>
<dbReference type="PROSITE" id="PS50089">
    <property type="entry name" value="ZF_RING_2"/>
    <property type="match status" value="1"/>
</dbReference>
<proteinExistence type="predicted"/>
<reference evidence="7" key="1">
    <citation type="submission" date="2022-06" db="EMBL/GenBank/DDBJ databases">
        <authorList>
            <consortium name="SYNGENTA / RWTH Aachen University"/>
        </authorList>
    </citation>
    <scope>NUCLEOTIDE SEQUENCE</scope>
</reference>
<evidence type="ECO:0000313" key="8">
    <source>
        <dbReference type="Proteomes" id="UP001153365"/>
    </source>
</evidence>
<dbReference type="Gene3D" id="3.30.40.10">
    <property type="entry name" value="Zinc/RING finger domain, C3HC4 (zinc finger)"/>
    <property type="match status" value="1"/>
</dbReference>
<dbReference type="EMBL" id="CALTRL010006350">
    <property type="protein sequence ID" value="CAH7690612.1"/>
    <property type="molecule type" value="Genomic_DNA"/>
</dbReference>
<evidence type="ECO:0000256" key="4">
    <source>
        <dbReference type="PROSITE-ProRule" id="PRU00175"/>
    </source>
</evidence>